<feature type="domain" description="Amine oxidase" evidence="1">
    <location>
        <begin position="23"/>
        <end position="294"/>
    </location>
</feature>
<dbReference type="InterPro" id="IPR002937">
    <property type="entry name" value="Amino_oxidase"/>
</dbReference>
<dbReference type="GO" id="GO:0016491">
    <property type="term" value="F:oxidoreductase activity"/>
    <property type="evidence" value="ECO:0007669"/>
    <property type="project" value="InterPro"/>
</dbReference>
<dbReference type="GO" id="GO:0016116">
    <property type="term" value="P:carotenoid metabolic process"/>
    <property type="evidence" value="ECO:0007669"/>
    <property type="project" value="InterPro"/>
</dbReference>
<evidence type="ECO:0000313" key="2">
    <source>
        <dbReference type="EMBL" id="HGV55477.1"/>
    </source>
</evidence>
<accession>A0A832LUX9</accession>
<organism evidence="2">
    <name type="scientific">Caldimicrobium thiodismutans</name>
    <dbReference type="NCBI Taxonomy" id="1653476"/>
    <lineage>
        <taxon>Bacteria</taxon>
        <taxon>Pseudomonadati</taxon>
        <taxon>Thermodesulfobacteriota</taxon>
        <taxon>Thermodesulfobacteria</taxon>
        <taxon>Thermodesulfobacteriales</taxon>
        <taxon>Thermodesulfobacteriaceae</taxon>
        <taxon>Caldimicrobium</taxon>
    </lineage>
</organism>
<dbReference type="Gene3D" id="3.50.50.60">
    <property type="entry name" value="FAD/NAD(P)-binding domain"/>
    <property type="match status" value="1"/>
</dbReference>
<proteinExistence type="predicted"/>
<dbReference type="InterPro" id="IPR036188">
    <property type="entry name" value="FAD/NAD-bd_sf"/>
</dbReference>
<dbReference type="PANTHER" id="PTHR46313:SF3">
    <property type="entry name" value="PROLYCOPENE ISOMERASE, CHLOROPLASTIC"/>
    <property type="match status" value="1"/>
</dbReference>
<dbReference type="SUPFAM" id="SSF51905">
    <property type="entry name" value="FAD/NAD(P)-binding domain"/>
    <property type="match status" value="1"/>
</dbReference>
<dbReference type="InterPro" id="IPR045892">
    <property type="entry name" value="CrtISO-like"/>
</dbReference>
<dbReference type="PRINTS" id="PR00419">
    <property type="entry name" value="ADXRDTASE"/>
</dbReference>
<evidence type="ECO:0000259" key="1">
    <source>
        <dbReference type="Pfam" id="PF01593"/>
    </source>
</evidence>
<reference evidence="2" key="1">
    <citation type="journal article" date="2020" name="mSystems">
        <title>Genome- and Community-Level Interaction Insights into Carbon Utilization and Element Cycling Functions of Hydrothermarchaeota in Hydrothermal Sediment.</title>
        <authorList>
            <person name="Zhou Z."/>
            <person name="Liu Y."/>
            <person name="Xu W."/>
            <person name="Pan J."/>
            <person name="Luo Z.H."/>
            <person name="Li M."/>
        </authorList>
    </citation>
    <scope>NUCLEOTIDE SEQUENCE [LARGE SCALE GENOMIC DNA]</scope>
    <source>
        <strain evidence="2">SpSt-605</strain>
    </source>
</reference>
<gene>
    <name evidence="2" type="ORF">ENT73_05255</name>
</gene>
<sequence length="494" mass="55463">MGEKTLNGAFAVKGEVAVVGGGIAGVLAARLLTLLGYQVTLFERSNRLGGCAGSFVKEGITFNIAATTIGGLFPGFPVEKVFSLLQICPQQKVSLSIHNPTFWIKKGKKEALLTPFPEGLAEALATFGNLKSYQAEALIRDTQLILTSLYREPFFHLNGFRSKLKTLIYVTPIILKYGNFYKGSALKYLTERLSSELHPDLMRLLNALVMITAQANLQEINAFTLHLALGYPLTGVGSVPEGNEELFYYLAEGFDYYLNSPVNSIRRSKDGKFYLLQVDKEEMSFERVVFTAPILDHGEFFQEKEIKDYILNYKDLVSPYSAITAYGIIRDFEQKAPHCLLLTENTLGGFTSGNYFLSFLPLPWEKKTYSFTLSTHTPLAHWQKIPYKDQAYFKLKDTLVRGLISLLSENLELGVNQLELKALATPHTFNYYLGRKSLGGIPVTRRNTLWKIPGNLTPFKGLYLLSDQSLFYQGWVGISLGLLNLFNWWRDAGL</sequence>
<dbReference type="PANTHER" id="PTHR46313">
    <property type="match status" value="1"/>
</dbReference>
<dbReference type="EMBL" id="DSZU01000090">
    <property type="protein sequence ID" value="HGV55477.1"/>
    <property type="molecule type" value="Genomic_DNA"/>
</dbReference>
<dbReference type="Pfam" id="PF01593">
    <property type="entry name" value="Amino_oxidase"/>
    <property type="match status" value="1"/>
</dbReference>
<protein>
    <submittedName>
        <fullName evidence="2">NAD(P)/FAD-dependent oxidoreductase</fullName>
    </submittedName>
</protein>
<dbReference type="AlphaFoldDB" id="A0A832LUX9"/>
<name>A0A832LUX9_9BACT</name>
<comment type="caution">
    <text evidence="2">The sequence shown here is derived from an EMBL/GenBank/DDBJ whole genome shotgun (WGS) entry which is preliminary data.</text>
</comment>